<dbReference type="GeneID" id="93844306"/>
<dbReference type="EMBL" id="BKAX01000004">
    <property type="protein sequence ID" value="GEQ05848.1"/>
    <property type="molecule type" value="Genomic_DNA"/>
</dbReference>
<evidence type="ECO:0000313" key="3">
    <source>
        <dbReference type="EMBL" id="GEQ05848.1"/>
    </source>
</evidence>
<dbReference type="STRING" id="1293.SH09_08665"/>
<dbReference type="Pfam" id="PF14729">
    <property type="entry name" value="DUF4467"/>
    <property type="match status" value="1"/>
</dbReference>
<dbReference type="OrthoDB" id="2411675at2"/>
<accession>A0A0D0SPQ5</accession>
<reference evidence="3 8" key="3">
    <citation type="submission" date="2019-07" db="EMBL/GenBank/DDBJ databases">
        <title>Whole genome shotgun sequence of Staphylococcus gallinarum NBRC 109767.</title>
        <authorList>
            <person name="Hosoyama A."/>
            <person name="Uohara A."/>
            <person name="Ohji S."/>
            <person name="Ichikawa N."/>
        </authorList>
    </citation>
    <scope>NUCLEOTIDE SEQUENCE [LARGE SCALE GENOMIC DNA]</scope>
    <source>
        <strain evidence="3 8">NBRC 109767</strain>
    </source>
</reference>
<dbReference type="EMBL" id="QXRZ01000002">
    <property type="protein sequence ID" value="RIL43903.1"/>
    <property type="molecule type" value="Genomic_DNA"/>
</dbReference>
<proteinExistence type="predicted"/>
<dbReference type="EMBL" id="UHDK01000001">
    <property type="protein sequence ID" value="SUM34766.1"/>
    <property type="molecule type" value="Genomic_DNA"/>
</dbReference>
<gene>
    <name evidence="4" type="ORF">BUZ01_04555</name>
    <name evidence="5" type="ORF">NCTC12195_04293</name>
    <name evidence="3" type="ORF">SGA02_16760</name>
</gene>
<reference evidence="5 6" key="2">
    <citation type="submission" date="2018-06" db="EMBL/GenBank/DDBJ databases">
        <authorList>
            <consortium name="Pathogen Informatics"/>
            <person name="Doyle S."/>
        </authorList>
    </citation>
    <scope>NUCLEOTIDE SEQUENCE [LARGE SCALE GENOMIC DNA]</scope>
    <source>
        <strain evidence="5 6">NCTC12195</strain>
    </source>
</reference>
<dbReference type="Gene3D" id="3.10.450.560">
    <property type="match status" value="1"/>
</dbReference>
<sequence length="124" mass="14509">MRKLFVMAIAVLIVATACSSGKYADKIDKAVNKQQAFQKKLHKNHQADVDKKFDKKDANIYVFENGKYVMIAYKPLKNDAEAHYYTYQFKDGKAKYVKDFNSKGYYQKHKDDADYEEENMNLNE</sequence>
<feature type="domain" description="DUF4467" evidence="2">
    <location>
        <begin position="23"/>
        <end position="119"/>
    </location>
</feature>
<organism evidence="4 7">
    <name type="scientific">Staphylococcus gallinarum</name>
    <dbReference type="NCBI Taxonomy" id="1293"/>
    <lineage>
        <taxon>Bacteria</taxon>
        <taxon>Bacillati</taxon>
        <taxon>Bacillota</taxon>
        <taxon>Bacilli</taxon>
        <taxon>Bacillales</taxon>
        <taxon>Staphylococcaceae</taxon>
        <taxon>Staphylococcus</taxon>
    </lineage>
</organism>
<keyword evidence="1" id="KW-0732">Signal</keyword>
<dbReference type="PROSITE" id="PS51257">
    <property type="entry name" value="PROKAR_LIPOPROTEIN"/>
    <property type="match status" value="1"/>
</dbReference>
<keyword evidence="4" id="KW-0449">Lipoprotein</keyword>
<evidence type="ECO:0000313" key="5">
    <source>
        <dbReference type="EMBL" id="SUM34766.1"/>
    </source>
</evidence>
<evidence type="ECO:0000313" key="6">
    <source>
        <dbReference type="Proteomes" id="UP000255277"/>
    </source>
</evidence>
<dbReference type="RefSeq" id="WP_042739260.1">
    <property type="nucleotide sequence ID" value="NZ_BKAX01000004.1"/>
</dbReference>
<evidence type="ECO:0000259" key="2">
    <source>
        <dbReference type="Pfam" id="PF14729"/>
    </source>
</evidence>
<evidence type="ECO:0000313" key="4">
    <source>
        <dbReference type="EMBL" id="RIL43903.1"/>
    </source>
</evidence>
<protein>
    <submittedName>
        <fullName evidence="4">Cystatin-like fold lipoprotein</fullName>
    </submittedName>
    <submittedName>
        <fullName evidence="5">Putative lipoprotein</fullName>
    </submittedName>
</protein>
<feature type="chain" id="PRO_5044541884" evidence="1">
    <location>
        <begin position="25"/>
        <end position="124"/>
    </location>
</feature>
<evidence type="ECO:0000313" key="8">
    <source>
        <dbReference type="Proteomes" id="UP000321057"/>
    </source>
</evidence>
<dbReference type="Proteomes" id="UP000255277">
    <property type="component" value="Unassembled WGS sequence"/>
</dbReference>
<dbReference type="InterPro" id="IPR028075">
    <property type="entry name" value="DUF4467"/>
</dbReference>
<name>A0A0D0SPQ5_STAGA</name>
<feature type="signal peptide" evidence="1">
    <location>
        <begin position="1"/>
        <end position="24"/>
    </location>
</feature>
<dbReference type="AlphaFoldDB" id="A0A0D0SPQ5"/>
<dbReference type="Proteomes" id="UP000283576">
    <property type="component" value="Unassembled WGS sequence"/>
</dbReference>
<evidence type="ECO:0000256" key="1">
    <source>
        <dbReference type="SAM" id="SignalP"/>
    </source>
</evidence>
<reference evidence="4 7" key="1">
    <citation type="journal article" date="2016" name="Front. Microbiol.">
        <title>Comprehensive Phylogenetic Analysis of Bovine Non-aureus Staphylococci Species Based on Whole-Genome Sequencing.</title>
        <authorList>
            <person name="Naushad S."/>
            <person name="Barkema H.W."/>
            <person name="Luby C."/>
            <person name="Condas L.A."/>
            <person name="Nobrega D.B."/>
            <person name="Carson D.A."/>
            <person name="De Buck J."/>
        </authorList>
    </citation>
    <scope>NUCLEOTIDE SEQUENCE [LARGE SCALE GENOMIC DNA]</scope>
    <source>
        <strain evidence="4 7">SNUC 1388</strain>
    </source>
</reference>
<dbReference type="Proteomes" id="UP000321057">
    <property type="component" value="Unassembled WGS sequence"/>
</dbReference>
<keyword evidence="8" id="KW-1185">Reference proteome</keyword>
<evidence type="ECO:0000313" key="7">
    <source>
        <dbReference type="Proteomes" id="UP000283576"/>
    </source>
</evidence>